<dbReference type="Proteomes" id="UP001153954">
    <property type="component" value="Unassembled WGS sequence"/>
</dbReference>
<reference evidence="1" key="1">
    <citation type="submission" date="2022-03" db="EMBL/GenBank/DDBJ databases">
        <authorList>
            <person name="Tunstrom K."/>
        </authorList>
    </citation>
    <scope>NUCLEOTIDE SEQUENCE</scope>
</reference>
<evidence type="ECO:0000313" key="2">
    <source>
        <dbReference type="Proteomes" id="UP001153954"/>
    </source>
</evidence>
<keyword evidence="2" id="KW-1185">Reference proteome</keyword>
<accession>A0AAU9UGU5</accession>
<gene>
    <name evidence="1" type="ORF">EEDITHA_LOCUS13509</name>
</gene>
<proteinExistence type="predicted"/>
<protein>
    <submittedName>
        <fullName evidence="1">Uncharacterized protein</fullName>
    </submittedName>
</protein>
<dbReference type="EMBL" id="CAKOGL010000019">
    <property type="protein sequence ID" value="CAH2098393.1"/>
    <property type="molecule type" value="Genomic_DNA"/>
</dbReference>
<name>A0AAU9UGU5_EUPED</name>
<organism evidence="1 2">
    <name type="scientific">Euphydryas editha</name>
    <name type="common">Edith's checkerspot</name>
    <dbReference type="NCBI Taxonomy" id="104508"/>
    <lineage>
        <taxon>Eukaryota</taxon>
        <taxon>Metazoa</taxon>
        <taxon>Ecdysozoa</taxon>
        <taxon>Arthropoda</taxon>
        <taxon>Hexapoda</taxon>
        <taxon>Insecta</taxon>
        <taxon>Pterygota</taxon>
        <taxon>Neoptera</taxon>
        <taxon>Endopterygota</taxon>
        <taxon>Lepidoptera</taxon>
        <taxon>Glossata</taxon>
        <taxon>Ditrysia</taxon>
        <taxon>Papilionoidea</taxon>
        <taxon>Nymphalidae</taxon>
        <taxon>Nymphalinae</taxon>
        <taxon>Euphydryas</taxon>
    </lineage>
</organism>
<sequence>MNVVRTPPQSPNTCKEGNRDSIAIASGLDMSEKIGGSQPDLQIRSLNSKERLSYDTEEVMKIMKMAVPDCIKPIKTIRKGKYNPDIPRAIKIILPISEAAKSILRNKSNLKASNIKLYSYETPYQQKYRNNLRNELKRRLEGGEKDLTIKYINGVPKITKIPPKTNDT</sequence>
<comment type="caution">
    <text evidence="1">The sequence shown here is derived from an EMBL/GenBank/DDBJ whole genome shotgun (WGS) entry which is preliminary data.</text>
</comment>
<dbReference type="AlphaFoldDB" id="A0AAU9UGU5"/>
<evidence type="ECO:0000313" key="1">
    <source>
        <dbReference type="EMBL" id="CAH2098393.1"/>
    </source>
</evidence>